<evidence type="ECO:0000256" key="3">
    <source>
        <dbReference type="ARBA" id="ARBA00004669"/>
    </source>
</evidence>
<evidence type="ECO:0000256" key="8">
    <source>
        <dbReference type="ARBA" id="ARBA00022679"/>
    </source>
</evidence>
<dbReference type="GO" id="GO:0000287">
    <property type="term" value="F:magnesium ion binding"/>
    <property type="evidence" value="ECO:0007669"/>
    <property type="project" value="TreeGrafter"/>
</dbReference>
<dbReference type="GO" id="GO:0005829">
    <property type="term" value="C:cytosol"/>
    <property type="evidence" value="ECO:0007669"/>
    <property type="project" value="TreeGrafter"/>
</dbReference>
<dbReference type="EC" id="2.4.2.8" evidence="5 15"/>
<dbReference type="Gene3D" id="3.40.50.2020">
    <property type="match status" value="1"/>
</dbReference>
<evidence type="ECO:0000256" key="10">
    <source>
        <dbReference type="ARBA" id="ARBA00022726"/>
    </source>
</evidence>
<evidence type="ECO:0000256" key="12">
    <source>
        <dbReference type="ARBA" id="ARBA00022842"/>
    </source>
</evidence>
<keyword evidence="7 15" id="KW-0328">Glycosyltransferase</keyword>
<dbReference type="EMBL" id="CP015136">
    <property type="protein sequence ID" value="AMY10027.1"/>
    <property type="molecule type" value="Genomic_DNA"/>
</dbReference>
<feature type="domain" description="Phosphoribosyltransferase" evidence="16">
    <location>
        <begin position="15"/>
        <end position="166"/>
    </location>
</feature>
<evidence type="ECO:0000256" key="4">
    <source>
        <dbReference type="ARBA" id="ARBA00008391"/>
    </source>
</evidence>
<dbReference type="InterPro" id="IPR029057">
    <property type="entry name" value="PRTase-like"/>
</dbReference>
<comment type="subcellular location">
    <subcellularLocation>
        <location evidence="2 15">Cytoplasm</location>
    </subcellularLocation>
</comment>
<dbReference type="UniPathway" id="UPA00591">
    <property type="reaction ID" value="UER00648"/>
</dbReference>
<dbReference type="STRING" id="1855912.LuPra_03255"/>
<dbReference type="GO" id="GO:0032263">
    <property type="term" value="P:GMP salvage"/>
    <property type="evidence" value="ECO:0007669"/>
    <property type="project" value="TreeGrafter"/>
</dbReference>
<dbReference type="NCBIfam" id="TIGR01203">
    <property type="entry name" value="HGPRTase"/>
    <property type="match status" value="1"/>
</dbReference>
<keyword evidence="12 15" id="KW-0460">Magnesium</keyword>
<evidence type="ECO:0000256" key="14">
    <source>
        <dbReference type="ARBA" id="ARBA00049402"/>
    </source>
</evidence>
<evidence type="ECO:0000256" key="13">
    <source>
        <dbReference type="ARBA" id="ARBA00048811"/>
    </source>
</evidence>
<dbReference type="AlphaFoldDB" id="A0A143PN21"/>
<keyword evidence="6 15" id="KW-0963">Cytoplasm</keyword>
<comment type="cofactor">
    <cofactor evidence="1 15">
        <name>Mg(2+)</name>
        <dbReference type="ChEBI" id="CHEBI:18420"/>
    </cofactor>
</comment>
<evidence type="ECO:0000256" key="9">
    <source>
        <dbReference type="ARBA" id="ARBA00022723"/>
    </source>
</evidence>
<dbReference type="GO" id="GO:0046100">
    <property type="term" value="P:hypoxanthine metabolic process"/>
    <property type="evidence" value="ECO:0007669"/>
    <property type="project" value="TreeGrafter"/>
</dbReference>
<keyword evidence="9 15" id="KW-0479">Metal-binding</keyword>
<dbReference type="PANTHER" id="PTHR43340:SF1">
    <property type="entry name" value="HYPOXANTHINE PHOSPHORIBOSYLTRANSFERASE"/>
    <property type="match status" value="1"/>
</dbReference>
<dbReference type="Pfam" id="PF00156">
    <property type="entry name" value="Pribosyltran"/>
    <property type="match status" value="1"/>
</dbReference>
<dbReference type="GO" id="GO:0006178">
    <property type="term" value="P:guanine salvage"/>
    <property type="evidence" value="ECO:0007669"/>
    <property type="project" value="TreeGrafter"/>
</dbReference>
<proteinExistence type="inferred from homology"/>
<comment type="similarity">
    <text evidence="4 15">Belongs to the purine/pyrimidine phosphoribosyltransferase family.</text>
</comment>
<keyword evidence="8 15" id="KW-0808">Transferase</keyword>
<dbReference type="KEGG" id="abac:LuPra_03255"/>
<dbReference type="GO" id="GO:0052657">
    <property type="term" value="F:guanine phosphoribosyltransferase activity"/>
    <property type="evidence" value="ECO:0007669"/>
    <property type="project" value="RHEA"/>
</dbReference>
<dbReference type="InterPro" id="IPR000836">
    <property type="entry name" value="PRTase_dom"/>
</dbReference>
<dbReference type="InterPro" id="IPR050408">
    <property type="entry name" value="HGPRT"/>
</dbReference>
<dbReference type="PATRIC" id="fig|1813736.3.peg.3461"/>
<accession>A0A143PN21</accession>
<dbReference type="GO" id="GO:0006166">
    <property type="term" value="P:purine ribonucleoside salvage"/>
    <property type="evidence" value="ECO:0007669"/>
    <property type="project" value="UniProtKB-KW"/>
</dbReference>
<evidence type="ECO:0000256" key="15">
    <source>
        <dbReference type="RuleBase" id="RU364099"/>
    </source>
</evidence>
<reference evidence="18" key="2">
    <citation type="submission" date="2016-04" db="EMBL/GenBank/DDBJ databases">
        <title>First Complete Genome Sequence of a Subdivision 6 Acidobacterium.</title>
        <authorList>
            <person name="Huang S."/>
            <person name="Vieira S."/>
            <person name="Bunk B."/>
            <person name="Riedel T."/>
            <person name="Sproeer C."/>
            <person name="Overmann J."/>
        </authorList>
    </citation>
    <scope>NUCLEOTIDE SEQUENCE [LARGE SCALE GENOMIC DNA]</scope>
    <source>
        <strain evidence="18">DSM 100886 HEG_-6_39</strain>
    </source>
</reference>
<evidence type="ECO:0000256" key="5">
    <source>
        <dbReference type="ARBA" id="ARBA00011895"/>
    </source>
</evidence>
<evidence type="ECO:0000256" key="1">
    <source>
        <dbReference type="ARBA" id="ARBA00001946"/>
    </source>
</evidence>
<name>A0A143PN21_LUTPR</name>
<evidence type="ECO:0000256" key="7">
    <source>
        <dbReference type="ARBA" id="ARBA00022676"/>
    </source>
</evidence>
<reference evidence="17 18" key="1">
    <citation type="journal article" date="2016" name="Genome Announc.">
        <title>First Complete Genome Sequence of a Subdivision 6 Acidobacterium Strain.</title>
        <authorList>
            <person name="Huang S."/>
            <person name="Vieira S."/>
            <person name="Bunk B."/>
            <person name="Riedel T."/>
            <person name="Sproer C."/>
            <person name="Overmann J."/>
        </authorList>
    </citation>
    <scope>NUCLEOTIDE SEQUENCE [LARGE SCALE GENOMIC DNA]</scope>
    <source>
        <strain evidence="18">DSM 100886 HEG_-6_39</strain>
    </source>
</reference>
<dbReference type="GO" id="GO:0000166">
    <property type="term" value="F:nucleotide binding"/>
    <property type="evidence" value="ECO:0007669"/>
    <property type="project" value="UniProtKB-KW"/>
</dbReference>
<dbReference type="PANTHER" id="PTHR43340">
    <property type="entry name" value="HYPOXANTHINE-GUANINE PHOSPHORIBOSYLTRANSFERASE"/>
    <property type="match status" value="1"/>
</dbReference>
<evidence type="ECO:0000313" key="18">
    <source>
        <dbReference type="Proteomes" id="UP000076079"/>
    </source>
</evidence>
<dbReference type="GO" id="GO:0004422">
    <property type="term" value="F:hypoxanthine phosphoribosyltransferase activity"/>
    <property type="evidence" value="ECO:0007669"/>
    <property type="project" value="InterPro"/>
</dbReference>
<comment type="catalytic activity">
    <reaction evidence="14">
        <text>IMP + diphosphate = hypoxanthine + 5-phospho-alpha-D-ribose 1-diphosphate</text>
        <dbReference type="Rhea" id="RHEA:17973"/>
        <dbReference type="ChEBI" id="CHEBI:17368"/>
        <dbReference type="ChEBI" id="CHEBI:33019"/>
        <dbReference type="ChEBI" id="CHEBI:58017"/>
        <dbReference type="ChEBI" id="CHEBI:58053"/>
        <dbReference type="EC" id="2.4.2.8"/>
    </reaction>
    <physiologicalReaction direction="right-to-left" evidence="14">
        <dbReference type="Rhea" id="RHEA:17975"/>
    </physiologicalReaction>
</comment>
<evidence type="ECO:0000313" key="17">
    <source>
        <dbReference type="EMBL" id="AMY10027.1"/>
    </source>
</evidence>
<sequence>MALDPESLPDHPTPLLTQEAIAGRVADLAAQIRADYASTRGLHMVCVLKGAFVFFSDLVRQLDRHVTLDFIVVSSYHKAIRSSGEVRLIKDLDTGIEGRDVMIVEDIVDTGLTLTYLQEMFRARRPKTLRTACLLSKPSRRQVDVPVEYVGFTIEDRFVIGYGLDYAERYRNLPYIGVLGE</sequence>
<evidence type="ECO:0000256" key="2">
    <source>
        <dbReference type="ARBA" id="ARBA00004496"/>
    </source>
</evidence>
<keyword evidence="18" id="KW-1185">Reference proteome</keyword>
<evidence type="ECO:0000256" key="11">
    <source>
        <dbReference type="ARBA" id="ARBA00022741"/>
    </source>
</evidence>
<protein>
    <recommendedName>
        <fullName evidence="5 15">Hypoxanthine phosphoribosyltransferase</fullName>
        <ecNumber evidence="5 15">2.4.2.8</ecNumber>
    </recommendedName>
</protein>
<evidence type="ECO:0000259" key="16">
    <source>
        <dbReference type="Pfam" id="PF00156"/>
    </source>
</evidence>
<comment type="catalytic activity">
    <reaction evidence="13">
        <text>GMP + diphosphate = guanine + 5-phospho-alpha-D-ribose 1-diphosphate</text>
        <dbReference type="Rhea" id="RHEA:25424"/>
        <dbReference type="ChEBI" id="CHEBI:16235"/>
        <dbReference type="ChEBI" id="CHEBI:33019"/>
        <dbReference type="ChEBI" id="CHEBI:58017"/>
        <dbReference type="ChEBI" id="CHEBI:58115"/>
        <dbReference type="EC" id="2.4.2.8"/>
    </reaction>
    <physiologicalReaction direction="right-to-left" evidence="13">
        <dbReference type="Rhea" id="RHEA:25426"/>
    </physiologicalReaction>
</comment>
<dbReference type="SUPFAM" id="SSF53271">
    <property type="entry name" value="PRTase-like"/>
    <property type="match status" value="1"/>
</dbReference>
<comment type="pathway">
    <text evidence="3 15">Purine metabolism; IMP biosynthesis via salvage pathway; IMP from hypoxanthine: step 1/1.</text>
</comment>
<dbReference type="FunFam" id="3.40.50.2020:FF:000006">
    <property type="entry name" value="Hypoxanthine phosphoribosyltransferase"/>
    <property type="match status" value="1"/>
</dbReference>
<evidence type="ECO:0000256" key="6">
    <source>
        <dbReference type="ARBA" id="ARBA00022490"/>
    </source>
</evidence>
<dbReference type="InterPro" id="IPR005904">
    <property type="entry name" value="Hxn_phspho_trans"/>
</dbReference>
<keyword evidence="11 15" id="KW-0547">Nucleotide-binding</keyword>
<gene>
    <name evidence="17" type="primary">hpt</name>
    <name evidence="17" type="ORF">LuPra_03255</name>
</gene>
<dbReference type="RefSeq" id="WP_110171713.1">
    <property type="nucleotide sequence ID" value="NZ_CP015136.1"/>
</dbReference>
<dbReference type="GO" id="GO:0032264">
    <property type="term" value="P:IMP salvage"/>
    <property type="evidence" value="ECO:0007669"/>
    <property type="project" value="UniProtKB-UniPathway"/>
</dbReference>
<dbReference type="OrthoDB" id="9802824at2"/>
<dbReference type="CDD" id="cd06223">
    <property type="entry name" value="PRTases_typeI"/>
    <property type="match status" value="1"/>
</dbReference>
<organism evidence="17 18">
    <name type="scientific">Luteitalea pratensis</name>
    <dbReference type="NCBI Taxonomy" id="1855912"/>
    <lineage>
        <taxon>Bacteria</taxon>
        <taxon>Pseudomonadati</taxon>
        <taxon>Acidobacteriota</taxon>
        <taxon>Vicinamibacteria</taxon>
        <taxon>Vicinamibacterales</taxon>
        <taxon>Vicinamibacteraceae</taxon>
        <taxon>Luteitalea</taxon>
    </lineage>
</organism>
<dbReference type="Proteomes" id="UP000076079">
    <property type="component" value="Chromosome"/>
</dbReference>
<keyword evidence="10 15" id="KW-0660">Purine salvage</keyword>